<evidence type="ECO:0000256" key="10">
    <source>
        <dbReference type="PIRNR" id="PIRNR006268"/>
    </source>
</evidence>
<dbReference type="HOGENOM" id="CLU_044403_0_0_10"/>
<evidence type="ECO:0000256" key="4">
    <source>
        <dbReference type="ARBA" id="ARBA00022679"/>
    </source>
</evidence>
<evidence type="ECO:0000256" key="2">
    <source>
        <dbReference type="ARBA" id="ARBA00016337"/>
    </source>
</evidence>
<proteinExistence type="inferred from homology"/>
<keyword evidence="12" id="KW-0732">Signal</keyword>
<keyword evidence="6 10" id="KW-0274">FAD</keyword>
<gene>
    <name evidence="13" type="ORF">HMPREF9134_01569</name>
</gene>
<keyword evidence="4 10" id="KW-0808">Transferase</keyword>
<evidence type="ECO:0000313" key="14">
    <source>
        <dbReference type="Proteomes" id="UP000010408"/>
    </source>
</evidence>
<keyword evidence="12" id="KW-0449">Lipoprotein</keyword>
<feature type="binding site" evidence="11">
    <location>
        <position position="297"/>
    </location>
    <ligand>
        <name>Mg(2+)</name>
        <dbReference type="ChEBI" id="CHEBI:18420"/>
    </ligand>
</feature>
<dbReference type="eggNOG" id="COG1477">
    <property type="taxonomic scope" value="Bacteria"/>
</dbReference>
<evidence type="ECO:0000256" key="12">
    <source>
        <dbReference type="RuleBase" id="RU363002"/>
    </source>
</evidence>
<keyword evidence="12" id="KW-0472">Membrane</keyword>
<evidence type="ECO:0000313" key="13">
    <source>
        <dbReference type="EMBL" id="EKY00238.1"/>
    </source>
</evidence>
<protein>
    <recommendedName>
        <fullName evidence="2 10">FAD:protein FMN transferase</fullName>
        <ecNumber evidence="1 10">2.7.1.180</ecNumber>
    </recommendedName>
    <alternativeName>
        <fullName evidence="8 10">Flavin transferase</fullName>
    </alternativeName>
</protein>
<keyword evidence="7 10" id="KW-0460">Magnesium</keyword>
<comment type="cofactor">
    <cofactor evidence="11">
        <name>Mg(2+)</name>
        <dbReference type="ChEBI" id="CHEBI:18420"/>
    </cofactor>
    <cofactor evidence="11">
        <name>Mn(2+)</name>
        <dbReference type="ChEBI" id="CHEBI:29035"/>
    </cofactor>
    <text evidence="11">Magnesium. Can also use manganese.</text>
</comment>
<evidence type="ECO:0000256" key="11">
    <source>
        <dbReference type="PIRSR" id="PIRSR006268-2"/>
    </source>
</evidence>
<dbReference type="AlphaFoldDB" id="L1NA38"/>
<sequence length="345" mass="37844">MFSVYRFCQRGGLLCLAFVGTLLLSSCAKESSKAEYTKLSGEVFHTYFSVQYDLPEDYSGAVDSTFHTFSRSLNPFDSTSLITAINRNESTHTDSMLREVFVQAMEISRKSEGSYDVTCAPLINLWGFGFEQKDSISPQVIDSILPFVGYQLVHLEGNELIKADPRMKIDFSSISKGYCSDLVGRVLLGKGATNYLVELGGEIAFRGTNPSGEGWVIGIDKPIDDVSGRISEFELRLQLPTSPGGLATSGNYRNYRVINGKKYAHTIDPRTGYPIQTDVLSATILAPSCMLADGLATACMTLSSKDVPAFIARFPGVEYMLILGDGADRFRTIMSPGFQRLVLAE</sequence>
<dbReference type="PIRSF" id="PIRSF006268">
    <property type="entry name" value="ApbE"/>
    <property type="match status" value="1"/>
</dbReference>
<evidence type="ECO:0000256" key="7">
    <source>
        <dbReference type="ARBA" id="ARBA00022842"/>
    </source>
</evidence>
<dbReference type="GO" id="GO:0005886">
    <property type="term" value="C:plasma membrane"/>
    <property type="evidence" value="ECO:0007669"/>
    <property type="project" value="UniProtKB-SubCell"/>
</dbReference>
<keyword evidence="12" id="KW-0997">Cell inner membrane</keyword>
<comment type="subcellular location">
    <subcellularLocation>
        <location evidence="12">Cell inner membrane</location>
        <topology evidence="12">Lipid-anchor</topology>
        <orientation evidence="12">Periplasmic side</orientation>
    </subcellularLocation>
</comment>
<feature type="binding site" evidence="11">
    <location>
        <position position="173"/>
    </location>
    <ligand>
        <name>Mg(2+)</name>
        <dbReference type="ChEBI" id="CHEBI:18420"/>
    </ligand>
</feature>
<comment type="similarity">
    <text evidence="10 12">Belongs to the ApbE family.</text>
</comment>
<comment type="catalytic activity">
    <reaction evidence="9 10 12">
        <text>L-threonyl-[protein] + FAD = FMN-L-threonyl-[protein] + AMP + H(+)</text>
        <dbReference type="Rhea" id="RHEA:36847"/>
        <dbReference type="Rhea" id="RHEA-COMP:11060"/>
        <dbReference type="Rhea" id="RHEA-COMP:11061"/>
        <dbReference type="ChEBI" id="CHEBI:15378"/>
        <dbReference type="ChEBI" id="CHEBI:30013"/>
        <dbReference type="ChEBI" id="CHEBI:57692"/>
        <dbReference type="ChEBI" id="CHEBI:74257"/>
        <dbReference type="ChEBI" id="CHEBI:456215"/>
        <dbReference type="EC" id="2.7.1.180"/>
    </reaction>
</comment>
<dbReference type="EMBL" id="AMEQ01000040">
    <property type="protein sequence ID" value="EKY00238.1"/>
    <property type="molecule type" value="Genomic_DNA"/>
</dbReference>
<keyword evidence="3 10" id="KW-0285">Flavoprotein</keyword>
<dbReference type="Pfam" id="PF02424">
    <property type="entry name" value="ApbE"/>
    <property type="match status" value="1"/>
</dbReference>
<dbReference type="PATRIC" id="fig|1127696.3.peg.1414"/>
<dbReference type="PANTHER" id="PTHR30040:SF2">
    <property type="entry name" value="FAD:PROTEIN FMN TRANSFERASE"/>
    <property type="match status" value="1"/>
</dbReference>
<dbReference type="InterPro" id="IPR003374">
    <property type="entry name" value="ApbE-like_sf"/>
</dbReference>
<name>L1NA38_9PORP</name>
<evidence type="ECO:0000256" key="9">
    <source>
        <dbReference type="ARBA" id="ARBA00048540"/>
    </source>
</evidence>
<dbReference type="GO" id="GO:0046872">
    <property type="term" value="F:metal ion binding"/>
    <property type="evidence" value="ECO:0007669"/>
    <property type="project" value="UniProtKB-UniRule"/>
</dbReference>
<comment type="function">
    <text evidence="12">Flavin transferase that catalyzes the transfer of the FMN moiety of FAD and its covalent binding to the hydroxyl group of a threonine residue in a target flavoprotein.</text>
</comment>
<dbReference type="SUPFAM" id="SSF143631">
    <property type="entry name" value="ApbE-like"/>
    <property type="match status" value="1"/>
</dbReference>
<keyword evidence="5 10" id="KW-0479">Metal-binding</keyword>
<dbReference type="InterPro" id="IPR024932">
    <property type="entry name" value="ApbE"/>
</dbReference>
<dbReference type="Gene3D" id="3.10.520.10">
    <property type="entry name" value="ApbE-like domains"/>
    <property type="match status" value="1"/>
</dbReference>
<feature type="signal peptide" evidence="12">
    <location>
        <begin position="1"/>
        <end position="28"/>
    </location>
</feature>
<dbReference type="GO" id="GO:0016740">
    <property type="term" value="F:transferase activity"/>
    <property type="evidence" value="ECO:0007669"/>
    <property type="project" value="UniProtKB-UniRule"/>
</dbReference>
<evidence type="ECO:0000256" key="8">
    <source>
        <dbReference type="ARBA" id="ARBA00031306"/>
    </source>
</evidence>
<dbReference type="PROSITE" id="PS51257">
    <property type="entry name" value="PROKAR_LIPOPROTEIN"/>
    <property type="match status" value="1"/>
</dbReference>
<evidence type="ECO:0000256" key="1">
    <source>
        <dbReference type="ARBA" id="ARBA00011955"/>
    </source>
</evidence>
<evidence type="ECO:0000256" key="5">
    <source>
        <dbReference type="ARBA" id="ARBA00022723"/>
    </source>
</evidence>
<dbReference type="EC" id="2.7.1.180" evidence="1 10"/>
<comment type="caution">
    <text evidence="13">The sequence shown here is derived from an EMBL/GenBank/DDBJ whole genome shotgun (WGS) entry which is preliminary data.</text>
</comment>
<dbReference type="STRING" id="1127696.HMPREF9134_01569"/>
<dbReference type="Proteomes" id="UP000010408">
    <property type="component" value="Unassembled WGS sequence"/>
</dbReference>
<evidence type="ECO:0000256" key="3">
    <source>
        <dbReference type="ARBA" id="ARBA00022630"/>
    </source>
</evidence>
<dbReference type="RefSeq" id="WP_005467686.1">
    <property type="nucleotide sequence ID" value="NZ_KB291032.1"/>
</dbReference>
<feature type="binding site" evidence="11">
    <location>
        <position position="293"/>
    </location>
    <ligand>
        <name>Mg(2+)</name>
        <dbReference type="ChEBI" id="CHEBI:18420"/>
    </ligand>
</feature>
<dbReference type="PANTHER" id="PTHR30040">
    <property type="entry name" value="THIAMINE BIOSYNTHESIS LIPOPROTEIN APBE"/>
    <property type="match status" value="1"/>
</dbReference>
<reference evidence="13 14" key="1">
    <citation type="submission" date="2012-05" db="EMBL/GenBank/DDBJ databases">
        <authorList>
            <person name="Weinstock G."/>
            <person name="Sodergren E."/>
            <person name="Lobos E.A."/>
            <person name="Fulton L."/>
            <person name="Fulton R."/>
            <person name="Courtney L."/>
            <person name="Fronick C."/>
            <person name="O'Laughlin M."/>
            <person name="Godfrey J."/>
            <person name="Wilson R.M."/>
            <person name="Miner T."/>
            <person name="Farmer C."/>
            <person name="Delehaunty K."/>
            <person name="Cordes M."/>
            <person name="Minx P."/>
            <person name="Tomlinson C."/>
            <person name="Chen J."/>
            <person name="Wollam A."/>
            <person name="Pepin K.H."/>
            <person name="Bhonagiri V."/>
            <person name="Zhang X."/>
            <person name="Suruliraj S."/>
            <person name="Warren W."/>
            <person name="Mitreva M."/>
            <person name="Mardis E.R."/>
            <person name="Wilson R.K."/>
        </authorList>
    </citation>
    <scope>NUCLEOTIDE SEQUENCE [LARGE SCALE GENOMIC DNA]</scope>
    <source>
        <strain evidence="13 14">F0037</strain>
    </source>
</reference>
<accession>L1NA38</accession>
<keyword evidence="12" id="KW-1003">Cell membrane</keyword>
<organism evidence="13 14">
    <name type="scientific">Porphyromonas catoniae F0037</name>
    <dbReference type="NCBI Taxonomy" id="1127696"/>
    <lineage>
        <taxon>Bacteria</taxon>
        <taxon>Pseudomonadati</taxon>
        <taxon>Bacteroidota</taxon>
        <taxon>Bacteroidia</taxon>
        <taxon>Bacteroidales</taxon>
        <taxon>Porphyromonadaceae</taxon>
        <taxon>Porphyromonas</taxon>
    </lineage>
</organism>
<evidence type="ECO:0000256" key="6">
    <source>
        <dbReference type="ARBA" id="ARBA00022827"/>
    </source>
</evidence>
<feature type="chain" id="PRO_5005969389" description="FAD:protein FMN transferase" evidence="12">
    <location>
        <begin position="29"/>
        <end position="345"/>
    </location>
</feature>